<evidence type="ECO:0000313" key="1">
    <source>
        <dbReference type="Proteomes" id="UP000095287"/>
    </source>
</evidence>
<organism evidence="1 2">
    <name type="scientific">Steinernema glaseri</name>
    <dbReference type="NCBI Taxonomy" id="37863"/>
    <lineage>
        <taxon>Eukaryota</taxon>
        <taxon>Metazoa</taxon>
        <taxon>Ecdysozoa</taxon>
        <taxon>Nematoda</taxon>
        <taxon>Chromadorea</taxon>
        <taxon>Rhabditida</taxon>
        <taxon>Tylenchina</taxon>
        <taxon>Panagrolaimomorpha</taxon>
        <taxon>Strongyloidoidea</taxon>
        <taxon>Steinernematidae</taxon>
        <taxon>Steinernema</taxon>
    </lineage>
</organism>
<reference evidence="2" key="1">
    <citation type="submission" date="2016-11" db="UniProtKB">
        <authorList>
            <consortium name="WormBaseParasite"/>
        </authorList>
    </citation>
    <scope>IDENTIFICATION</scope>
</reference>
<keyword evidence="1" id="KW-1185">Reference proteome</keyword>
<dbReference type="AlphaFoldDB" id="A0A1I8AJ38"/>
<protein>
    <submittedName>
        <fullName evidence="2">Ricin B-type lectin domain-containing protein</fullName>
    </submittedName>
</protein>
<accession>A0A1I8AJ38</accession>
<dbReference type="Proteomes" id="UP000095287">
    <property type="component" value="Unplaced"/>
</dbReference>
<sequence>MQNKTLGSKARYLRKRNLQKYTSTPTSSVVPNEGDEHRHRVRVQCGDQFDEEEQIQLLSRALLLLGPQFLQETCRFIQDHFNYGGKQIHFGPSPSSPKIAPITSSLGSEKTVFLDTEWPKLQCLLFSSEALFRCPLGMTFTTNSSRRDGVMGKPIIGSDHIHAPLQLHIFSDGDIECSMNSRGYSRIFLSSVNWFLRFLDPPKVAGINQCRGAKWSAETHLLLAAKNVQRRKNWMFERYQRGGTVVAGNFFRNNGGTLS</sequence>
<evidence type="ECO:0000313" key="2">
    <source>
        <dbReference type="WBParaSite" id="L893_g6320.t2"/>
    </source>
</evidence>
<proteinExistence type="predicted"/>
<name>A0A1I8AJ38_9BILA</name>
<dbReference type="WBParaSite" id="L893_g6320.t2">
    <property type="protein sequence ID" value="L893_g6320.t2"/>
    <property type="gene ID" value="L893_g6320"/>
</dbReference>